<dbReference type="InterPro" id="IPR029063">
    <property type="entry name" value="SAM-dependent_MTases_sf"/>
</dbReference>
<dbReference type="Pfam" id="PF08241">
    <property type="entry name" value="Methyltransf_11"/>
    <property type="match status" value="1"/>
</dbReference>
<dbReference type="GO" id="GO:0032259">
    <property type="term" value="P:methylation"/>
    <property type="evidence" value="ECO:0007669"/>
    <property type="project" value="UniProtKB-KW"/>
</dbReference>
<evidence type="ECO:0000259" key="1">
    <source>
        <dbReference type="Pfam" id="PF08241"/>
    </source>
</evidence>
<dbReference type="GO" id="GO:0008757">
    <property type="term" value="F:S-adenosylmethionine-dependent methyltransferase activity"/>
    <property type="evidence" value="ECO:0007669"/>
    <property type="project" value="InterPro"/>
</dbReference>
<dbReference type="HOGENOM" id="CLU_1131988_0_0_5"/>
<dbReference type="EMBL" id="CP002798">
    <property type="protein sequence ID" value="AEG50352.1"/>
    <property type="molecule type" value="Genomic_DNA"/>
</dbReference>
<dbReference type="Gene3D" id="3.40.50.150">
    <property type="entry name" value="Vaccinia Virus protein VP39"/>
    <property type="match status" value="1"/>
</dbReference>
<evidence type="ECO:0000313" key="2">
    <source>
        <dbReference type="EMBL" id="AEG50352.1"/>
    </source>
</evidence>
<dbReference type="Proteomes" id="UP000007150">
    <property type="component" value="Chromosome 1"/>
</dbReference>
<organism evidence="2 3">
    <name type="scientific">Sphingobium chlorophenolicum L-1</name>
    <dbReference type="NCBI Taxonomy" id="690566"/>
    <lineage>
        <taxon>Bacteria</taxon>
        <taxon>Pseudomonadati</taxon>
        <taxon>Pseudomonadota</taxon>
        <taxon>Alphaproteobacteria</taxon>
        <taxon>Sphingomonadales</taxon>
        <taxon>Sphingomonadaceae</taxon>
        <taxon>Sphingobium</taxon>
    </lineage>
</organism>
<keyword evidence="2" id="KW-0489">Methyltransferase</keyword>
<gene>
    <name evidence="2" type="ORF">Sphch_2709</name>
</gene>
<evidence type="ECO:0000313" key="3">
    <source>
        <dbReference type="Proteomes" id="UP000007150"/>
    </source>
</evidence>
<accession>F6F0N0</accession>
<dbReference type="SUPFAM" id="SSF53335">
    <property type="entry name" value="S-adenosyl-L-methionine-dependent methyltransferases"/>
    <property type="match status" value="1"/>
</dbReference>
<reference evidence="2 3" key="1">
    <citation type="submission" date="2011-05" db="EMBL/GenBank/DDBJ databases">
        <title>Complete sequence of chromosome 1 of Sphingobium chlorophenolicum L-1.</title>
        <authorList>
            <consortium name="US DOE Joint Genome Institute"/>
            <person name="Lucas S."/>
            <person name="Han J."/>
            <person name="Lapidus A."/>
            <person name="Cheng J.-F."/>
            <person name="Goodwin L."/>
            <person name="Pitluck S."/>
            <person name="Peters L."/>
            <person name="Daligault H."/>
            <person name="Han C."/>
            <person name="Tapia R."/>
            <person name="Land M."/>
            <person name="Hauser L."/>
            <person name="Kyrpides N."/>
            <person name="Ivanova N."/>
            <person name="Pagani I."/>
            <person name="Turner P."/>
            <person name="Copley S."/>
            <person name="Woyke T."/>
        </authorList>
    </citation>
    <scope>NUCLEOTIDE SEQUENCE [LARGE SCALE GENOMIC DNA]</scope>
    <source>
        <strain evidence="2 3">L-1</strain>
    </source>
</reference>
<dbReference type="RefSeq" id="WP_013848588.1">
    <property type="nucleotide sequence ID" value="NC_015593.1"/>
</dbReference>
<dbReference type="STRING" id="690566.Sphch_2709"/>
<name>F6F0N0_SPHCR</name>
<feature type="domain" description="Methyltransferase type 11" evidence="1">
    <location>
        <begin position="55"/>
        <end position="104"/>
    </location>
</feature>
<keyword evidence="2" id="KW-0808">Transferase</keyword>
<protein>
    <submittedName>
        <fullName evidence="2">Methyltransferase type 11</fullName>
    </submittedName>
</protein>
<keyword evidence="3" id="KW-1185">Reference proteome</keyword>
<dbReference type="InterPro" id="IPR013216">
    <property type="entry name" value="Methyltransf_11"/>
</dbReference>
<proteinExistence type="predicted"/>
<sequence>MRELSKSIPRRLHDSNFIRRYFVGNGIDIGGKPDPLALYGEMFPLMTGVKIWDLEDGDAQFMVGVPDNSLDFVTSSHCLEHLHQPIEGLRNWVRIVKPGGYIVILVPDEDLFEQGEFPSTFNGDHKWTFTIWKETSWSAKSINVIEMVKQLGPSARVEKIELINGSYRYHLPRYDQTMTPIGEAAIEIIIRKADVSETEKGMLTRAEEQPSPELRRYYNQYRLDYQGMKSNNQGNPPFSDEGEL</sequence>
<dbReference type="AlphaFoldDB" id="F6F0N0"/>
<dbReference type="KEGG" id="sch:Sphch_2709"/>